<dbReference type="Proteomes" id="UP000481288">
    <property type="component" value="Unassembled WGS sequence"/>
</dbReference>
<dbReference type="InterPro" id="IPR050984">
    <property type="entry name" value="Gfo/Idh/MocA_domain"/>
</dbReference>
<dbReference type="EC" id="1.1.1.179" evidence="3"/>
<evidence type="ECO:0000259" key="6">
    <source>
        <dbReference type="Pfam" id="PF01408"/>
    </source>
</evidence>
<dbReference type="AlphaFoldDB" id="A0A7D8YGM4"/>
<gene>
    <name evidence="8" type="primary">YMO1_1</name>
    <name evidence="8" type="ORF">LCER1_G008234</name>
</gene>
<organism evidence="8 9">
    <name type="scientific">Lachnellula cervina</name>
    <dbReference type="NCBI Taxonomy" id="1316786"/>
    <lineage>
        <taxon>Eukaryota</taxon>
        <taxon>Fungi</taxon>
        <taxon>Dikarya</taxon>
        <taxon>Ascomycota</taxon>
        <taxon>Pezizomycotina</taxon>
        <taxon>Leotiomycetes</taxon>
        <taxon>Helotiales</taxon>
        <taxon>Lachnaceae</taxon>
        <taxon>Lachnellula</taxon>
    </lineage>
</organism>
<sequence>MLDDPEIDCIYIPLPNTVHFEWAMRALKAGKHVLLEKPATINAAEAEALFSQPSPPILLEGIHSLLHPAFATFMSYLTPGDVVYARSCVLTPWGVLAADDPRFNYDLGGGALADMGSYTLGALLSIFGGMPTACEESVMKKHANKVDENFKARFRFPNGGIGELYVSLRSAWTEGISPDAEARMRPIVIDAGEAGVNIHEGQEVVRTRHVYFKNFALPTSYHYIQVNDEYAIRKTGDVGATSIVKKWKTSKTVKAYTFKQAGIEQPSEEYYTTWRYMLEQFVNKVRGKATPPGMWLDAQFSIDVAKMIDMAYTAAGVPLRPSREEVQF</sequence>
<evidence type="ECO:0000256" key="2">
    <source>
        <dbReference type="ARBA" id="ARBA00023002"/>
    </source>
</evidence>
<evidence type="ECO:0000313" key="9">
    <source>
        <dbReference type="Proteomes" id="UP000481288"/>
    </source>
</evidence>
<dbReference type="SUPFAM" id="SSF51735">
    <property type="entry name" value="NAD(P)-binding Rossmann-fold domains"/>
    <property type="match status" value="1"/>
</dbReference>
<evidence type="ECO:0000256" key="1">
    <source>
        <dbReference type="ARBA" id="ARBA00010928"/>
    </source>
</evidence>
<name>A0A7D8YGM4_9HELO</name>
<dbReference type="PANTHER" id="PTHR22604">
    <property type="entry name" value="OXIDOREDUCTASES"/>
    <property type="match status" value="1"/>
</dbReference>
<feature type="domain" description="Gfo/Idh/MocA-like oxidoreductase N-terminal" evidence="6">
    <location>
        <begin position="1"/>
        <end position="50"/>
    </location>
</feature>
<dbReference type="Pfam" id="PF22725">
    <property type="entry name" value="GFO_IDH_MocA_C3"/>
    <property type="match status" value="1"/>
</dbReference>
<evidence type="ECO:0000259" key="7">
    <source>
        <dbReference type="Pfam" id="PF22725"/>
    </source>
</evidence>
<dbReference type="Gene3D" id="3.30.360.10">
    <property type="entry name" value="Dihydrodipicolinate Reductase, domain 2"/>
    <property type="match status" value="1"/>
</dbReference>
<dbReference type="InterPro" id="IPR055170">
    <property type="entry name" value="GFO_IDH_MocA-like_dom"/>
</dbReference>
<dbReference type="InterPro" id="IPR000683">
    <property type="entry name" value="Gfo/Idh/MocA-like_OxRdtase_N"/>
</dbReference>
<evidence type="ECO:0000256" key="3">
    <source>
        <dbReference type="ARBA" id="ARBA00038984"/>
    </source>
</evidence>
<keyword evidence="9" id="KW-1185">Reference proteome</keyword>
<dbReference type="Gene3D" id="3.40.50.720">
    <property type="entry name" value="NAD(P)-binding Rossmann-like Domain"/>
    <property type="match status" value="1"/>
</dbReference>
<dbReference type="GO" id="GO:0000166">
    <property type="term" value="F:nucleotide binding"/>
    <property type="evidence" value="ECO:0007669"/>
    <property type="project" value="InterPro"/>
</dbReference>
<dbReference type="EMBL" id="QGMG01001439">
    <property type="protein sequence ID" value="TVY48005.1"/>
    <property type="molecule type" value="Genomic_DNA"/>
</dbReference>
<keyword evidence="2" id="KW-0560">Oxidoreductase</keyword>
<reference evidence="8 9" key="1">
    <citation type="submission" date="2018-05" db="EMBL/GenBank/DDBJ databases">
        <title>Whole genome sequencing for identification of molecular markers to develop diagnostic detection tools for the regulated plant pathogen Lachnellula willkommii.</title>
        <authorList>
            <person name="Giroux E."/>
            <person name="Bilodeau G."/>
        </authorList>
    </citation>
    <scope>NUCLEOTIDE SEQUENCE [LARGE SCALE GENOMIC DNA]</scope>
    <source>
        <strain evidence="8 9">CBS 625.97</strain>
    </source>
</reference>
<protein>
    <recommendedName>
        <fullName evidence="3">D-xylose 1-dehydrogenase (NADP(+), D-xylono-1,5-lactone-forming)</fullName>
        <ecNumber evidence="3">1.1.1.179</ecNumber>
    </recommendedName>
    <alternativeName>
        <fullName evidence="4">D-xylose-NADP dehydrogenase</fullName>
    </alternativeName>
</protein>
<dbReference type="InterPro" id="IPR036291">
    <property type="entry name" value="NAD(P)-bd_dom_sf"/>
</dbReference>
<evidence type="ECO:0000256" key="4">
    <source>
        <dbReference type="ARBA" id="ARBA00042988"/>
    </source>
</evidence>
<dbReference type="SUPFAM" id="SSF55347">
    <property type="entry name" value="Glyceraldehyde-3-phosphate dehydrogenase-like, C-terminal domain"/>
    <property type="match status" value="1"/>
</dbReference>
<evidence type="ECO:0000313" key="8">
    <source>
        <dbReference type="EMBL" id="TVY48005.1"/>
    </source>
</evidence>
<dbReference type="OrthoDB" id="6417021at2759"/>
<accession>A0A7D8YGM4</accession>
<comment type="catalytic activity">
    <reaction evidence="5">
        <text>D-xylose + NADP(+) = D-xylono-1,5-lactone + NADPH + H(+)</text>
        <dbReference type="Rhea" id="RHEA:22000"/>
        <dbReference type="ChEBI" id="CHEBI:15378"/>
        <dbReference type="ChEBI" id="CHEBI:15867"/>
        <dbReference type="ChEBI" id="CHEBI:53455"/>
        <dbReference type="ChEBI" id="CHEBI:57783"/>
        <dbReference type="ChEBI" id="CHEBI:58349"/>
        <dbReference type="EC" id="1.1.1.179"/>
    </reaction>
</comment>
<comment type="similarity">
    <text evidence="1">Belongs to the Gfo/Idh/MocA family.</text>
</comment>
<proteinExistence type="inferred from homology"/>
<feature type="domain" description="GFO/IDH/MocA-like oxidoreductase" evidence="7">
    <location>
        <begin position="80"/>
        <end position="173"/>
    </location>
</feature>
<dbReference type="PANTHER" id="PTHR22604:SF105">
    <property type="entry name" value="TRANS-1,2-DIHYDROBENZENE-1,2-DIOL DEHYDROGENASE"/>
    <property type="match status" value="1"/>
</dbReference>
<evidence type="ECO:0000256" key="5">
    <source>
        <dbReference type="ARBA" id="ARBA00049233"/>
    </source>
</evidence>
<dbReference type="Pfam" id="PF01408">
    <property type="entry name" value="GFO_IDH_MocA"/>
    <property type="match status" value="1"/>
</dbReference>
<comment type="caution">
    <text evidence="8">The sequence shown here is derived from an EMBL/GenBank/DDBJ whole genome shotgun (WGS) entry which is preliminary data.</text>
</comment>
<dbReference type="GO" id="GO:0047837">
    <property type="term" value="F:D-xylose 1-dehydrogenase (NADP+) activity"/>
    <property type="evidence" value="ECO:0007669"/>
    <property type="project" value="UniProtKB-EC"/>
</dbReference>